<comment type="caution">
    <text evidence="1">The sequence shown here is derived from an EMBL/GenBank/DDBJ whole genome shotgun (WGS) entry which is preliminary data.</text>
</comment>
<dbReference type="GO" id="GO:0006281">
    <property type="term" value="P:DNA repair"/>
    <property type="evidence" value="ECO:0007669"/>
    <property type="project" value="InterPro"/>
</dbReference>
<protein>
    <submittedName>
        <fullName evidence="1">Uncharacterized protein</fullName>
    </submittedName>
</protein>
<dbReference type="GO" id="GO:0005634">
    <property type="term" value="C:nucleus"/>
    <property type="evidence" value="ECO:0007669"/>
    <property type="project" value="InterPro"/>
</dbReference>
<dbReference type="EMBL" id="PYWC01000003">
    <property type="protein sequence ID" value="PWW80386.1"/>
    <property type="molecule type" value="Genomic_DNA"/>
</dbReference>
<proteinExistence type="predicted"/>
<dbReference type="STRING" id="42249.A0A317T4L3"/>
<sequence>LVLDRATKTPKMNCKNWECGVLFPVVVKDTSRTLSGTSPPESGRKMAVSMEVFGKTIPVPMKVPAEPLEGKRPWFFRELR</sequence>
<dbReference type="OrthoDB" id="3907302at2759"/>
<reference evidence="1 2" key="1">
    <citation type="submission" date="2018-03" db="EMBL/GenBank/DDBJ databases">
        <title>Genomes of Pezizomycetes fungi and the evolution of truffles.</title>
        <authorList>
            <person name="Murat C."/>
            <person name="Payen T."/>
            <person name="Noel B."/>
            <person name="Kuo A."/>
            <person name="Martin F.M."/>
        </authorList>
    </citation>
    <scope>NUCLEOTIDE SEQUENCE [LARGE SCALE GENOMIC DNA]</scope>
    <source>
        <strain evidence="1">091103-1</strain>
    </source>
</reference>
<dbReference type="InterPro" id="IPR010347">
    <property type="entry name" value="Tdp1"/>
</dbReference>
<gene>
    <name evidence="1" type="ORF">C7212DRAFT_171462</name>
</gene>
<keyword evidence="2" id="KW-1185">Reference proteome</keyword>
<dbReference type="Pfam" id="PF06087">
    <property type="entry name" value="Tyr-DNA_phospho"/>
    <property type="match status" value="1"/>
</dbReference>
<name>A0A317T4L3_9PEZI</name>
<evidence type="ECO:0000313" key="1">
    <source>
        <dbReference type="EMBL" id="PWW80386.1"/>
    </source>
</evidence>
<feature type="non-terminal residue" evidence="1">
    <location>
        <position position="1"/>
    </location>
</feature>
<dbReference type="Gene3D" id="3.30.870.10">
    <property type="entry name" value="Endonuclease Chain A"/>
    <property type="match status" value="1"/>
</dbReference>
<dbReference type="Proteomes" id="UP000246991">
    <property type="component" value="Unassembled WGS sequence"/>
</dbReference>
<dbReference type="GO" id="GO:0008081">
    <property type="term" value="F:phosphoric diester hydrolase activity"/>
    <property type="evidence" value="ECO:0007669"/>
    <property type="project" value="InterPro"/>
</dbReference>
<dbReference type="AlphaFoldDB" id="A0A317T4L3"/>
<organism evidence="1 2">
    <name type="scientific">Tuber magnatum</name>
    <name type="common">white Piedmont truffle</name>
    <dbReference type="NCBI Taxonomy" id="42249"/>
    <lineage>
        <taxon>Eukaryota</taxon>
        <taxon>Fungi</taxon>
        <taxon>Dikarya</taxon>
        <taxon>Ascomycota</taxon>
        <taxon>Pezizomycotina</taxon>
        <taxon>Pezizomycetes</taxon>
        <taxon>Pezizales</taxon>
        <taxon>Tuberaceae</taxon>
        <taxon>Tuber</taxon>
    </lineage>
</organism>
<accession>A0A317T4L3</accession>
<evidence type="ECO:0000313" key="2">
    <source>
        <dbReference type="Proteomes" id="UP000246991"/>
    </source>
</evidence>